<evidence type="ECO:0000256" key="1">
    <source>
        <dbReference type="SAM" id="MobiDB-lite"/>
    </source>
</evidence>
<dbReference type="EMBL" id="CP011125">
    <property type="protein sequence ID" value="AKF09191.1"/>
    <property type="molecule type" value="Genomic_DNA"/>
</dbReference>
<sequence length="80" mass="8504">MRVSRSEREEPLGQRHPAAHGAHLLSGAELRRSRTRRARPSALVDASSAGPRAVAPGPRLAPPRATASLVPLAERRADVA</sequence>
<feature type="region of interest" description="Disordered" evidence="1">
    <location>
        <begin position="1"/>
        <end position="80"/>
    </location>
</feature>
<dbReference type="Proteomes" id="UP000034883">
    <property type="component" value="Chromosome"/>
</dbReference>
<dbReference type="AlphaFoldDB" id="A0A0F6YME9"/>
<dbReference type="STRING" id="927083.DB32_006340"/>
<dbReference type="KEGG" id="samy:DB32_006340"/>
<protein>
    <submittedName>
        <fullName evidence="2">Uncharacterized protein</fullName>
    </submittedName>
</protein>
<keyword evidence="3" id="KW-1185">Reference proteome</keyword>
<accession>A0A0F6YME9</accession>
<gene>
    <name evidence="2" type="ORF">DB32_006340</name>
</gene>
<proteinExistence type="predicted"/>
<reference evidence="2 3" key="1">
    <citation type="submission" date="2015-03" db="EMBL/GenBank/DDBJ databases">
        <title>Genome assembly of Sandaracinus amylolyticus DSM 53668.</title>
        <authorList>
            <person name="Sharma G."/>
            <person name="Subramanian S."/>
        </authorList>
    </citation>
    <scope>NUCLEOTIDE SEQUENCE [LARGE SCALE GENOMIC DNA]</scope>
    <source>
        <strain evidence="2 3">DSM 53668</strain>
    </source>
</reference>
<feature type="compositionally biased region" description="Basic and acidic residues" evidence="1">
    <location>
        <begin position="1"/>
        <end position="13"/>
    </location>
</feature>
<organism evidence="2 3">
    <name type="scientific">Sandaracinus amylolyticus</name>
    <dbReference type="NCBI Taxonomy" id="927083"/>
    <lineage>
        <taxon>Bacteria</taxon>
        <taxon>Pseudomonadati</taxon>
        <taxon>Myxococcota</taxon>
        <taxon>Polyangia</taxon>
        <taxon>Polyangiales</taxon>
        <taxon>Sandaracinaceae</taxon>
        <taxon>Sandaracinus</taxon>
    </lineage>
</organism>
<name>A0A0F6YME9_9BACT</name>
<evidence type="ECO:0000313" key="2">
    <source>
        <dbReference type="EMBL" id="AKF09191.1"/>
    </source>
</evidence>
<evidence type="ECO:0000313" key="3">
    <source>
        <dbReference type="Proteomes" id="UP000034883"/>
    </source>
</evidence>